<protein>
    <submittedName>
        <fullName evidence="2">SAM-dependent methyltransferase</fullName>
    </submittedName>
</protein>
<evidence type="ECO:0000313" key="2">
    <source>
        <dbReference type="EMBL" id="KKF34635.1"/>
    </source>
</evidence>
<sequence>MRVDSARGSQVYTPLTLKLYDWWVLSISNRFVWRCPTEQILLPHFQRYLATNHLDIGVGTGYYPAQSSDLLKKITLLDLNSFSLHSAAQRIGTARLTESIRHDVFVPFPAEMADRYDSVSIFYLLHCLPGDMALKAKVLENIKSAVTQNGTVYGATILGRGVEHNTFGRRLMTVYNKKGIFSNQSDSLPDLKAALQRHFREVDIQLHGTVALFAARNKN</sequence>
<dbReference type="AlphaFoldDB" id="A0A0M2K5H5"/>
<proteinExistence type="predicted"/>
<dbReference type="PATRIC" id="fig|65700.7.peg.747"/>
<evidence type="ECO:0000313" key="3">
    <source>
        <dbReference type="Proteomes" id="UP000033924"/>
    </source>
</evidence>
<dbReference type="InterPro" id="IPR013217">
    <property type="entry name" value="Methyltransf_12"/>
</dbReference>
<dbReference type="Pfam" id="PF08242">
    <property type="entry name" value="Methyltransf_12"/>
    <property type="match status" value="1"/>
</dbReference>
<dbReference type="InterPro" id="IPR016584">
    <property type="entry name" value="MeTrfase_VrtF"/>
</dbReference>
<dbReference type="SUPFAM" id="SSF53335">
    <property type="entry name" value="S-adenosyl-L-methionine-dependent methyltransferases"/>
    <property type="match status" value="1"/>
</dbReference>
<gene>
    <name evidence="2" type="ORF">SY86_02950</name>
</gene>
<comment type="caution">
    <text evidence="2">The sequence shown here is derived from an EMBL/GenBank/DDBJ whole genome shotgun (WGS) entry which is preliminary data.</text>
</comment>
<organism evidence="2 3">
    <name type="scientific">Erwinia tracheiphila</name>
    <dbReference type="NCBI Taxonomy" id="65700"/>
    <lineage>
        <taxon>Bacteria</taxon>
        <taxon>Pseudomonadati</taxon>
        <taxon>Pseudomonadota</taxon>
        <taxon>Gammaproteobacteria</taxon>
        <taxon>Enterobacterales</taxon>
        <taxon>Erwiniaceae</taxon>
        <taxon>Erwinia</taxon>
    </lineage>
</organism>
<accession>A0A0M2K5H5</accession>
<evidence type="ECO:0000259" key="1">
    <source>
        <dbReference type="Pfam" id="PF08242"/>
    </source>
</evidence>
<feature type="domain" description="Methyltransferase type 12" evidence="1">
    <location>
        <begin position="54"/>
        <end position="151"/>
    </location>
</feature>
<dbReference type="RefSeq" id="WP_016169689.1">
    <property type="nucleotide sequence ID" value="NZ_CP089932.1"/>
</dbReference>
<dbReference type="EMBL" id="JXNU01000003">
    <property type="protein sequence ID" value="KKF34635.1"/>
    <property type="molecule type" value="Genomic_DNA"/>
</dbReference>
<dbReference type="Gene3D" id="3.40.50.150">
    <property type="entry name" value="Vaccinia Virus protein VP39"/>
    <property type="match status" value="1"/>
</dbReference>
<keyword evidence="3" id="KW-1185">Reference proteome</keyword>
<dbReference type="GO" id="GO:0008168">
    <property type="term" value="F:methyltransferase activity"/>
    <property type="evidence" value="ECO:0007669"/>
    <property type="project" value="UniProtKB-KW"/>
</dbReference>
<dbReference type="PIRSF" id="PIRSF011491">
    <property type="entry name" value="Mtase_YbcY_prd"/>
    <property type="match status" value="1"/>
</dbReference>
<dbReference type="STRING" id="65700.SY86_02950"/>
<keyword evidence="2" id="KW-0489">Methyltransferase</keyword>
<reference evidence="2 3" key="1">
    <citation type="submission" date="2015-01" db="EMBL/GenBank/DDBJ databases">
        <title>Erwinia tracheiphila.</title>
        <authorList>
            <person name="Shapiro L.R."/>
        </authorList>
    </citation>
    <scope>NUCLEOTIDE SEQUENCE [LARGE SCALE GENOMIC DNA]</scope>
    <source>
        <strain evidence="2 3">BuffGH</strain>
    </source>
</reference>
<name>A0A0M2K5H5_9GAMM</name>
<dbReference type="Proteomes" id="UP000033924">
    <property type="component" value="Unassembled WGS sequence"/>
</dbReference>
<keyword evidence="2" id="KW-0808">Transferase</keyword>
<dbReference type="InterPro" id="IPR029063">
    <property type="entry name" value="SAM-dependent_MTases_sf"/>
</dbReference>
<dbReference type="GO" id="GO:0032259">
    <property type="term" value="P:methylation"/>
    <property type="evidence" value="ECO:0007669"/>
    <property type="project" value="UniProtKB-KW"/>
</dbReference>